<evidence type="ECO:0000256" key="2">
    <source>
        <dbReference type="ARBA" id="ARBA00022737"/>
    </source>
</evidence>
<dbReference type="InterPro" id="IPR001680">
    <property type="entry name" value="WD40_rpt"/>
</dbReference>
<dbReference type="Gene3D" id="2.130.10.10">
    <property type="entry name" value="YVTN repeat-like/Quinoprotein amine dehydrogenase"/>
    <property type="match status" value="2"/>
</dbReference>
<feature type="compositionally biased region" description="Basic and acidic residues" evidence="4">
    <location>
        <begin position="1033"/>
        <end position="1045"/>
    </location>
</feature>
<feature type="compositionally biased region" description="Basic residues" evidence="4">
    <location>
        <begin position="792"/>
        <end position="809"/>
    </location>
</feature>
<evidence type="ECO:0000256" key="4">
    <source>
        <dbReference type="SAM" id="MobiDB-lite"/>
    </source>
</evidence>
<dbReference type="InterPro" id="IPR045151">
    <property type="entry name" value="DCAF8"/>
</dbReference>
<reference evidence="5" key="1">
    <citation type="submission" date="2022-11" db="EMBL/GenBank/DDBJ databases">
        <title>Centuries of genome instability and evolution in soft-shell clam transmissible cancer (bioRxiv).</title>
        <authorList>
            <person name="Hart S.F.M."/>
            <person name="Yonemitsu M.A."/>
            <person name="Giersch R.M."/>
            <person name="Beal B.F."/>
            <person name="Arriagada G."/>
            <person name="Davis B.W."/>
            <person name="Ostrander E.A."/>
            <person name="Goff S.P."/>
            <person name="Metzger M.J."/>
        </authorList>
    </citation>
    <scope>NUCLEOTIDE SEQUENCE</scope>
    <source>
        <strain evidence="5">MELC-2E11</strain>
        <tissue evidence="5">Siphon/mantle</tissue>
    </source>
</reference>
<evidence type="ECO:0000256" key="1">
    <source>
        <dbReference type="ARBA" id="ARBA00022574"/>
    </source>
</evidence>
<protein>
    <submittedName>
        <fullName evidence="5">DCAF5-like protein</fullName>
    </submittedName>
</protein>
<dbReference type="PANTHER" id="PTHR15574">
    <property type="entry name" value="WD REPEAT DOMAIN-CONTAINING FAMILY"/>
    <property type="match status" value="1"/>
</dbReference>
<dbReference type="Proteomes" id="UP001164746">
    <property type="component" value="Chromosome 11"/>
</dbReference>
<evidence type="ECO:0000313" key="6">
    <source>
        <dbReference type="Proteomes" id="UP001164746"/>
    </source>
</evidence>
<feature type="compositionally biased region" description="Basic and acidic residues" evidence="4">
    <location>
        <begin position="571"/>
        <end position="604"/>
    </location>
</feature>
<dbReference type="PROSITE" id="PS50082">
    <property type="entry name" value="WD_REPEATS_2"/>
    <property type="match status" value="2"/>
</dbReference>
<dbReference type="PROSITE" id="PS50294">
    <property type="entry name" value="WD_REPEATS_REGION"/>
    <property type="match status" value="2"/>
</dbReference>
<dbReference type="InterPro" id="IPR019775">
    <property type="entry name" value="WD40_repeat_CS"/>
</dbReference>
<feature type="compositionally biased region" description="Basic and acidic residues" evidence="4">
    <location>
        <begin position="1007"/>
        <end position="1025"/>
    </location>
</feature>
<keyword evidence="1 3" id="KW-0853">WD repeat</keyword>
<dbReference type="EMBL" id="CP111022">
    <property type="protein sequence ID" value="WAR18248.1"/>
    <property type="molecule type" value="Genomic_DNA"/>
</dbReference>
<feature type="region of interest" description="Disordered" evidence="4">
    <location>
        <begin position="534"/>
        <end position="604"/>
    </location>
</feature>
<feature type="repeat" description="WD" evidence="3">
    <location>
        <begin position="47"/>
        <end position="82"/>
    </location>
</feature>
<evidence type="ECO:0000313" key="5">
    <source>
        <dbReference type="EMBL" id="WAR18248.1"/>
    </source>
</evidence>
<feature type="compositionally biased region" description="Basic and acidic residues" evidence="4">
    <location>
        <begin position="832"/>
        <end position="842"/>
    </location>
</feature>
<feature type="region of interest" description="Disordered" evidence="4">
    <location>
        <begin position="944"/>
        <end position="1045"/>
    </location>
</feature>
<dbReference type="SUPFAM" id="SSF50978">
    <property type="entry name" value="WD40 repeat-like"/>
    <property type="match status" value="1"/>
</dbReference>
<feature type="compositionally biased region" description="Polar residues" evidence="4">
    <location>
        <begin position="993"/>
        <end position="1005"/>
    </location>
</feature>
<feature type="compositionally biased region" description="Basic residues" evidence="4">
    <location>
        <begin position="821"/>
        <end position="831"/>
    </location>
</feature>
<name>A0ABY7FC41_MYAAR</name>
<dbReference type="InterPro" id="IPR036322">
    <property type="entry name" value="WD40_repeat_dom_sf"/>
</dbReference>
<dbReference type="InterPro" id="IPR015943">
    <property type="entry name" value="WD40/YVTN_repeat-like_dom_sf"/>
</dbReference>
<feature type="repeat" description="WD" evidence="3">
    <location>
        <begin position="287"/>
        <end position="319"/>
    </location>
</feature>
<gene>
    <name evidence="5" type="ORF">MAR_000086</name>
</gene>
<feature type="compositionally biased region" description="Basic and acidic residues" evidence="4">
    <location>
        <begin position="851"/>
        <end position="885"/>
    </location>
</feature>
<dbReference type="PANTHER" id="PTHR15574:SF43">
    <property type="entry name" value="DDB1- AND CUL4-ASSOCIATED FACTOR 5"/>
    <property type="match status" value="1"/>
</dbReference>
<feature type="region of interest" description="Disordered" evidence="4">
    <location>
        <begin position="661"/>
        <end position="922"/>
    </location>
</feature>
<evidence type="ECO:0000256" key="3">
    <source>
        <dbReference type="PROSITE-ProRule" id="PRU00221"/>
    </source>
</evidence>
<feature type="compositionally biased region" description="Basic residues" evidence="4">
    <location>
        <begin position="715"/>
        <end position="726"/>
    </location>
</feature>
<dbReference type="PROSITE" id="PS00678">
    <property type="entry name" value="WD_REPEATS_1"/>
    <property type="match status" value="1"/>
</dbReference>
<feature type="compositionally biased region" description="Polar residues" evidence="4">
    <location>
        <begin position="913"/>
        <end position="922"/>
    </location>
</feature>
<feature type="compositionally biased region" description="Low complexity" evidence="4">
    <location>
        <begin position="944"/>
        <end position="955"/>
    </location>
</feature>
<organism evidence="5 6">
    <name type="scientific">Mya arenaria</name>
    <name type="common">Soft-shell clam</name>
    <dbReference type="NCBI Taxonomy" id="6604"/>
    <lineage>
        <taxon>Eukaryota</taxon>
        <taxon>Metazoa</taxon>
        <taxon>Spiralia</taxon>
        <taxon>Lophotrochozoa</taxon>
        <taxon>Mollusca</taxon>
        <taxon>Bivalvia</taxon>
        <taxon>Autobranchia</taxon>
        <taxon>Heteroconchia</taxon>
        <taxon>Euheterodonta</taxon>
        <taxon>Imparidentia</taxon>
        <taxon>Neoheterodontei</taxon>
        <taxon>Myida</taxon>
        <taxon>Myoidea</taxon>
        <taxon>Myidae</taxon>
        <taxon>Mya</taxon>
    </lineage>
</organism>
<accession>A0ABY7FC41</accession>
<proteinExistence type="predicted"/>
<dbReference type="Pfam" id="PF00400">
    <property type="entry name" value="WD40"/>
    <property type="match status" value="4"/>
</dbReference>
<feature type="compositionally biased region" description="Basic residues" evidence="4">
    <location>
        <begin position="534"/>
        <end position="545"/>
    </location>
</feature>
<dbReference type="SMART" id="SM00320">
    <property type="entry name" value="WD40"/>
    <property type="match status" value="5"/>
</dbReference>
<feature type="compositionally biased region" description="Polar residues" evidence="4">
    <location>
        <begin position="969"/>
        <end position="982"/>
    </location>
</feature>
<sequence>MALNKNLSANKQIISFLNERSVNYAPRKDAFFRQKFSDQHTLYSKDLVGHYGCVNAIEFSHGVGQYMSSGGDDRRVLVWNMEKALSDIGKPRAMKGEHHSNIFCIAFDIHNTTLFSGGNDEQVIVHDIATGETKDVFSHDDAVYGVSPDPTNPSVFASACDDGRILIYDTRDSCADPFVLANYASSMHSVMYNPVEPRLLVTANAKEGVGLWDVRKPLSCLLRYGGGLVQQSCMSVRFNQLGDRIIALRRRLPPYVLSGSDEFNLYMWAVPEDLSERMYINSAHMVLKGHRSIVNQVRFNQANHIIVSSGVEKIIKVWSAFPLSSKAQNLGARRPERRVYSHEEYINLVLQDGHVMSHDYSQESTEEDPRMMAFFDSLVQRELDGWSSDDSMSSHEEALYSRIMQLSQSDIDSDDSIPGMEDLDDSDTSYSPFTIAFASVMASQATEGNDRFPNLNRALENAERERQYSNISASEDEEDVVDTIDIGVDITNIPASAEQVATDADISEASAGARNRLSDLVKRKKEEMKTLLRKRMQKCRSKRHSSQNNRDSNSDSDDCPFSSLNLVIGDQKSKDDASDNKAMLENKSSTDRAVPEKEKEATRKEQRLKMLKNLRKRILDSESDNSDLEANDKVLSLDGAVQEDNGICERVQFKKITFKRKDIQSSLSKSHSKDRSSPDLGPFIQKALTNDSKRSSKDVQTSGKKHPTDPNLSSKRGKQKHKHYRHTPSESENNSSDNQERGSGRHRHSDCHHRNADKKHSMIGNHRRHSENDHERQSGKRSNNGSCNEHGHSRKRHRSDSEHRHRSHRRSESSKPSSSSRKSHKHRHSHRSEHGSGHRKQTESSYAADLLEPRISHYSKTKETSDCENDDDKKKAEIPRKELKISAKKHKKDKTAHIYSNSNSNSSHESDKNASVSNNMSYLCSNNDEKTCDGDHSITENQRNMVNKNNQNSVQPSCSYSSNDKERVNQATGQWLQDQQCAAGQWPQDDDQSGQSNTDHSATETSESDHPTWMEFKRFKNSLERARKRYKKDRIDKKGRKEDDK</sequence>
<keyword evidence="6" id="KW-1185">Reference proteome</keyword>
<keyword evidence="2" id="KW-0677">Repeat</keyword>